<dbReference type="AlphaFoldDB" id="G9P0N9"/>
<accession>G9P0N9</accession>
<dbReference type="HOGENOM" id="CLU_3087529_0_0_1"/>
<reference evidence="1 2" key="1">
    <citation type="journal article" date="2011" name="Genome Biol.">
        <title>Comparative genome sequence analysis underscores mycoparasitism as the ancestral life style of Trichoderma.</title>
        <authorList>
            <person name="Kubicek C.P."/>
            <person name="Herrera-Estrella A."/>
            <person name="Seidl-Seiboth V."/>
            <person name="Martinez D.A."/>
            <person name="Druzhinina I.S."/>
            <person name="Thon M."/>
            <person name="Zeilinger S."/>
            <person name="Casas-Flores S."/>
            <person name="Horwitz B.A."/>
            <person name="Mukherjee P.K."/>
            <person name="Mukherjee M."/>
            <person name="Kredics L."/>
            <person name="Alcaraz L.D."/>
            <person name="Aerts A."/>
            <person name="Antal Z."/>
            <person name="Atanasova L."/>
            <person name="Cervantes-Badillo M.G."/>
            <person name="Challacombe J."/>
            <person name="Chertkov O."/>
            <person name="McCluskey K."/>
            <person name="Coulpier F."/>
            <person name="Deshpande N."/>
            <person name="von Doehren H."/>
            <person name="Ebbole D.J."/>
            <person name="Esquivel-Naranjo E.U."/>
            <person name="Fekete E."/>
            <person name="Flipphi M."/>
            <person name="Glaser F."/>
            <person name="Gomez-Rodriguez E.Y."/>
            <person name="Gruber S."/>
            <person name="Han C."/>
            <person name="Henrissat B."/>
            <person name="Hermosa R."/>
            <person name="Hernandez-Onate M."/>
            <person name="Karaffa L."/>
            <person name="Kosti I."/>
            <person name="Le Crom S."/>
            <person name="Lindquist E."/>
            <person name="Lucas S."/>
            <person name="Luebeck M."/>
            <person name="Luebeck P.S."/>
            <person name="Margeot A."/>
            <person name="Metz B."/>
            <person name="Misra M."/>
            <person name="Nevalainen H."/>
            <person name="Omann M."/>
            <person name="Packer N."/>
            <person name="Perrone G."/>
            <person name="Uresti-Rivera E.E."/>
            <person name="Salamov A."/>
            <person name="Schmoll M."/>
            <person name="Seiboth B."/>
            <person name="Shapiro H."/>
            <person name="Sukno S."/>
            <person name="Tamayo-Ramos J.A."/>
            <person name="Tisch D."/>
            <person name="Wiest A."/>
            <person name="Wilkinson H.H."/>
            <person name="Zhang M."/>
            <person name="Coutinho P.M."/>
            <person name="Kenerley C.M."/>
            <person name="Monte E."/>
            <person name="Baker S.E."/>
            <person name="Grigoriev I.V."/>
        </authorList>
    </citation>
    <scope>NUCLEOTIDE SEQUENCE [LARGE SCALE GENOMIC DNA]</scope>
    <source>
        <strain evidence="2">ATCC 20476 / IMI 206040</strain>
    </source>
</reference>
<dbReference type="Proteomes" id="UP000005426">
    <property type="component" value="Unassembled WGS sequence"/>
</dbReference>
<name>G9P0N9_HYPAI</name>
<organism evidence="1 2">
    <name type="scientific">Hypocrea atroviridis (strain ATCC 20476 / IMI 206040)</name>
    <name type="common">Trichoderma atroviride</name>
    <dbReference type="NCBI Taxonomy" id="452589"/>
    <lineage>
        <taxon>Eukaryota</taxon>
        <taxon>Fungi</taxon>
        <taxon>Dikarya</taxon>
        <taxon>Ascomycota</taxon>
        <taxon>Pezizomycotina</taxon>
        <taxon>Sordariomycetes</taxon>
        <taxon>Hypocreomycetidae</taxon>
        <taxon>Hypocreales</taxon>
        <taxon>Hypocreaceae</taxon>
        <taxon>Trichoderma</taxon>
    </lineage>
</organism>
<evidence type="ECO:0000313" key="2">
    <source>
        <dbReference type="Proteomes" id="UP000005426"/>
    </source>
</evidence>
<dbReference type="EMBL" id="ABDG02000026">
    <property type="protein sequence ID" value="EHK43190.1"/>
    <property type="molecule type" value="Genomic_DNA"/>
</dbReference>
<proteinExistence type="predicted"/>
<gene>
    <name evidence="1" type="ORF">TRIATDRAFT_301096</name>
</gene>
<evidence type="ECO:0000313" key="1">
    <source>
        <dbReference type="EMBL" id="EHK43190.1"/>
    </source>
</evidence>
<comment type="caution">
    <text evidence="1">The sequence shown here is derived from an EMBL/GenBank/DDBJ whole genome shotgun (WGS) entry which is preliminary data.</text>
</comment>
<keyword evidence="2" id="KW-1185">Reference proteome</keyword>
<dbReference type="OrthoDB" id="10280000at2759"/>
<sequence>MADWRLTVGFCATLGSSPRDPVARCKAVGPKKIGLLAEKPASTKSYLYRVSR</sequence>
<protein>
    <submittedName>
        <fullName evidence="1">Uncharacterized protein</fullName>
    </submittedName>
</protein>